<sequence>MSRLFLNLLAFLTACFTVIIIFYFNKNNIFNHYFESLESLKKTHSLKNDLESGKIVVFGSSELDFKNQKFTPQNFFNNLQIPLRVQGNEGQQEFAILSQLAALNSKKVENNARVVILISPSWFTGNHNGTKIPKFLEYMYVGMMDRLYFSSNIDEKIKMQINNYVQKNLSLIKEPSYVYSDNINEYKKNIINRYIKKAIISYLDSKYETNDKFEYQNINIDFEKLKDEAHKYELPSTNNNFGINNDYYTRVIEPNINKNYFPFSIEMTKTLEENEEFTHFLTLLETLKNYKIKPLFIMQDLHPYTYGKNREQMEILIKNIQDKVESYNYEFYNMWSYDKKSYELGNLHDMVHLGELGWLKVNQKIIEHFNK</sequence>
<keyword evidence="2" id="KW-0808">Transferase</keyword>
<dbReference type="RefSeq" id="WP_024774919.1">
    <property type="nucleotide sequence ID" value="NZ_CP054051.1"/>
</dbReference>
<dbReference type="PROSITE" id="PS51257">
    <property type="entry name" value="PROKAR_LIPOPROTEIN"/>
    <property type="match status" value="1"/>
</dbReference>
<accession>A0A7L5JQ85</accession>
<evidence type="ECO:0000313" key="5">
    <source>
        <dbReference type="Proteomes" id="UP000509513"/>
    </source>
</evidence>
<dbReference type="OrthoDB" id="8648862at2"/>
<keyword evidence="4" id="KW-1185">Reference proteome</keyword>
<name>A0A7L5JQ85_9BACT</name>
<evidence type="ECO:0000256" key="1">
    <source>
        <dbReference type="SAM" id="Phobius"/>
    </source>
</evidence>
<reference evidence="2 5" key="2">
    <citation type="submission" date="2020-05" db="EMBL/GenBank/DDBJ databases">
        <title>Complete genome sequencing of Campylobacter and Arcobacter type strains.</title>
        <authorList>
            <person name="Miller W.G."/>
            <person name="Yee E."/>
        </authorList>
    </citation>
    <scope>NUCLEOTIDE SEQUENCE [LARGE SCALE GENOMIC DNA]</scope>
    <source>
        <strain evidence="2 5">LMG 21996</strain>
    </source>
</reference>
<reference evidence="3 4" key="1">
    <citation type="submission" date="2019-05" db="EMBL/GenBank/DDBJ databases">
        <title>Arcobacter cibarius and Arcobacter thereius providing challenges in identification an antibiotic susceptibility and Quinolone resistance.</title>
        <authorList>
            <person name="Busch A."/>
            <person name="Hanel I."/>
            <person name="Hotzel H."/>
            <person name="Tomaso H."/>
        </authorList>
    </citation>
    <scope>NUCLEOTIDE SEQUENCE [LARGE SCALE GENOMIC DNA]</scope>
    <source>
        <strain evidence="3 4">16CS0831-2</strain>
    </source>
</reference>
<proteinExistence type="predicted"/>
<keyword evidence="1" id="KW-0812">Transmembrane</keyword>
<dbReference type="GO" id="GO:0016740">
    <property type="term" value="F:transferase activity"/>
    <property type="evidence" value="ECO:0007669"/>
    <property type="project" value="UniProtKB-KW"/>
</dbReference>
<dbReference type="PANTHER" id="PTHR40039:SF1">
    <property type="entry name" value="PROTEIN DLTD"/>
    <property type="match status" value="1"/>
</dbReference>
<gene>
    <name evidence="2" type="primary">dltD</name>
    <name evidence="2" type="ORF">ACBT_1239</name>
    <name evidence="3" type="ORF">FE247_09510</name>
</gene>
<protein>
    <submittedName>
        <fullName evidence="2">D-alanyl carrier protein:peptidoglycan D-alanyltransferase</fullName>
    </submittedName>
    <submittedName>
        <fullName evidence="3">DltD</fullName>
    </submittedName>
</protein>
<feature type="transmembrane region" description="Helical" evidence="1">
    <location>
        <begin position="5"/>
        <end position="24"/>
    </location>
</feature>
<dbReference type="EMBL" id="CP054051">
    <property type="protein sequence ID" value="QKJ27148.1"/>
    <property type="molecule type" value="Genomic_DNA"/>
</dbReference>
<dbReference type="AlphaFoldDB" id="A0A7L5JQ85"/>
<dbReference type="EMBL" id="VBUC01000028">
    <property type="protein sequence ID" value="TLS96656.1"/>
    <property type="molecule type" value="Genomic_DNA"/>
</dbReference>
<dbReference type="Proteomes" id="UP000509513">
    <property type="component" value="Chromosome"/>
</dbReference>
<dbReference type="KEGG" id="acib:ACBT_1239"/>
<keyword evidence="1" id="KW-0472">Membrane</keyword>
<evidence type="ECO:0000313" key="3">
    <source>
        <dbReference type="EMBL" id="TLS96656.1"/>
    </source>
</evidence>
<dbReference type="PANTHER" id="PTHR40039">
    <property type="entry name" value="PROTEIN DLTD"/>
    <property type="match status" value="1"/>
</dbReference>
<dbReference type="InterPro" id="IPR006998">
    <property type="entry name" value="DltD"/>
</dbReference>
<organism evidence="2 5">
    <name type="scientific">Aliarcobacter cibarius</name>
    <dbReference type="NCBI Taxonomy" id="255507"/>
    <lineage>
        <taxon>Bacteria</taxon>
        <taxon>Pseudomonadati</taxon>
        <taxon>Campylobacterota</taxon>
        <taxon>Epsilonproteobacteria</taxon>
        <taxon>Campylobacterales</taxon>
        <taxon>Arcobacteraceae</taxon>
        <taxon>Aliarcobacter</taxon>
    </lineage>
</organism>
<dbReference type="Pfam" id="PF04914">
    <property type="entry name" value="DltD"/>
    <property type="match status" value="1"/>
</dbReference>
<evidence type="ECO:0000313" key="4">
    <source>
        <dbReference type="Proteomes" id="UP000305417"/>
    </source>
</evidence>
<dbReference type="Proteomes" id="UP000305417">
    <property type="component" value="Unassembled WGS sequence"/>
</dbReference>
<evidence type="ECO:0000313" key="2">
    <source>
        <dbReference type="EMBL" id="QKJ27148.1"/>
    </source>
</evidence>
<keyword evidence="1" id="KW-1133">Transmembrane helix</keyword>